<reference evidence="1 2" key="1">
    <citation type="submission" date="2022-11" db="EMBL/GenBank/DDBJ databases">
        <title>Haliovirga abyssi gen. nov., sp. nov., a mesophilic fermentative bacterium isolated from the Iheya North hydrothermal field and the proposal of Haliovirgaceae fam. nov.</title>
        <authorList>
            <person name="Miyazaki U."/>
            <person name="Tame A."/>
            <person name="Miyazaki J."/>
            <person name="Takai K."/>
            <person name="Sawayama S."/>
            <person name="Kitajima M."/>
            <person name="Okamoto A."/>
            <person name="Nakagawa S."/>
        </authorList>
    </citation>
    <scope>NUCLEOTIDE SEQUENCE [LARGE SCALE GENOMIC DNA]</scope>
    <source>
        <strain evidence="1 2">IC12</strain>
    </source>
</reference>
<dbReference type="EMBL" id="AP027059">
    <property type="protein sequence ID" value="BDU51225.1"/>
    <property type="molecule type" value="Genomic_DNA"/>
</dbReference>
<name>A0AAU9E414_9FUSO</name>
<evidence type="ECO:0000313" key="1">
    <source>
        <dbReference type="EMBL" id="BDU51225.1"/>
    </source>
</evidence>
<proteinExistence type="predicted"/>
<protein>
    <recommendedName>
        <fullName evidence="3">HTH-like domain-containing protein</fullName>
    </recommendedName>
</protein>
<sequence length="100" mass="11637">MREREVNGKLIELSPSEKFVIIKDAIETSGVKNIIKYLCEVAEIFRISYYKYLSETSKTNKSNQELEDEKARDLIIKAYEFKGRQKGARQIKMTLENKSA</sequence>
<dbReference type="AlphaFoldDB" id="A0AAU9E414"/>
<dbReference type="KEGG" id="haby:HLVA_17940"/>
<evidence type="ECO:0008006" key="3">
    <source>
        <dbReference type="Google" id="ProtNLM"/>
    </source>
</evidence>
<gene>
    <name evidence="1" type="ORF">HLVA_17940</name>
</gene>
<organism evidence="1 2">
    <name type="scientific">Haliovirga abyssi</name>
    <dbReference type="NCBI Taxonomy" id="2996794"/>
    <lineage>
        <taxon>Bacteria</taxon>
        <taxon>Fusobacteriati</taxon>
        <taxon>Fusobacteriota</taxon>
        <taxon>Fusobacteriia</taxon>
        <taxon>Fusobacteriales</taxon>
        <taxon>Haliovirgaceae</taxon>
        <taxon>Haliovirga</taxon>
    </lineage>
</organism>
<dbReference type="Proteomes" id="UP001321582">
    <property type="component" value="Chromosome"/>
</dbReference>
<keyword evidence="2" id="KW-1185">Reference proteome</keyword>
<accession>A0AAU9E414</accession>
<evidence type="ECO:0000313" key="2">
    <source>
        <dbReference type="Proteomes" id="UP001321582"/>
    </source>
</evidence>